<keyword evidence="3" id="KW-0813">Transport</keyword>
<dbReference type="AlphaFoldDB" id="I3XXF3"/>
<dbReference type="SUPFAM" id="SSF143865">
    <property type="entry name" value="CorA soluble domain-like"/>
    <property type="match status" value="1"/>
</dbReference>
<evidence type="ECO:0000256" key="3">
    <source>
        <dbReference type="ARBA" id="ARBA00022448"/>
    </source>
</evidence>
<dbReference type="GO" id="GO:0000287">
    <property type="term" value="F:magnesium ion binding"/>
    <property type="evidence" value="ECO:0007669"/>
    <property type="project" value="TreeGrafter"/>
</dbReference>
<dbReference type="KEGG" id="sba:Sulba_1337"/>
<organism evidence="9 10">
    <name type="scientific">Sulfurospirillum barnesii (strain ATCC 700032 / DSM 10660 / SES-3)</name>
    <dbReference type="NCBI Taxonomy" id="760154"/>
    <lineage>
        <taxon>Bacteria</taxon>
        <taxon>Pseudomonadati</taxon>
        <taxon>Campylobacterota</taxon>
        <taxon>Epsilonproteobacteria</taxon>
        <taxon>Campylobacterales</taxon>
        <taxon>Sulfurospirillaceae</taxon>
        <taxon>Sulfurospirillum</taxon>
    </lineage>
</organism>
<dbReference type="STRING" id="760154.Sulba_1337"/>
<dbReference type="Gene3D" id="1.20.58.340">
    <property type="entry name" value="Magnesium transport protein CorA, transmembrane region"/>
    <property type="match status" value="2"/>
</dbReference>
<dbReference type="eggNOG" id="COG0598">
    <property type="taxonomic scope" value="Bacteria"/>
</dbReference>
<keyword evidence="7 8" id="KW-0472">Membrane</keyword>
<keyword evidence="5 8" id="KW-0812">Transmembrane</keyword>
<evidence type="ECO:0000256" key="6">
    <source>
        <dbReference type="ARBA" id="ARBA00022989"/>
    </source>
</evidence>
<evidence type="ECO:0000313" key="10">
    <source>
        <dbReference type="Proteomes" id="UP000006176"/>
    </source>
</evidence>
<name>I3XXF3_SULBS</name>
<accession>I3XXF3</accession>
<dbReference type="InterPro" id="IPR045861">
    <property type="entry name" value="CorA_cytoplasmic_dom"/>
</dbReference>
<dbReference type="EMBL" id="CP003333">
    <property type="protein sequence ID" value="AFL68627.1"/>
    <property type="molecule type" value="Genomic_DNA"/>
</dbReference>
<dbReference type="Proteomes" id="UP000006176">
    <property type="component" value="Chromosome"/>
</dbReference>
<dbReference type="GO" id="GO:0050897">
    <property type="term" value="F:cobalt ion binding"/>
    <property type="evidence" value="ECO:0007669"/>
    <property type="project" value="TreeGrafter"/>
</dbReference>
<reference evidence="9 10" key="1">
    <citation type="submission" date="2012-06" db="EMBL/GenBank/DDBJ databases">
        <title>Complete sequence of Sulfurospirillum barnesii SES-3.</title>
        <authorList>
            <consortium name="US DOE Joint Genome Institute"/>
            <person name="Lucas S."/>
            <person name="Han J."/>
            <person name="Lapidus A."/>
            <person name="Cheng J.-F."/>
            <person name="Goodwin L."/>
            <person name="Pitluck S."/>
            <person name="Peters L."/>
            <person name="Ovchinnikova G."/>
            <person name="Lu M."/>
            <person name="Detter J.C."/>
            <person name="Han C."/>
            <person name="Tapia R."/>
            <person name="Land M."/>
            <person name="Hauser L."/>
            <person name="Kyrpides N."/>
            <person name="Ivanova N."/>
            <person name="Pagani I."/>
            <person name="Stolz J."/>
            <person name="Arkin A."/>
            <person name="Dehal P."/>
            <person name="Oremland R."/>
            <person name="Saltikov C."/>
            <person name="Basu P."/>
            <person name="Hollibaugh J."/>
            <person name="Newman D."/>
            <person name="Stolyar S."/>
            <person name="Hazen T."/>
            <person name="Woyke T."/>
        </authorList>
    </citation>
    <scope>NUCLEOTIDE SEQUENCE [LARGE SCALE GENOMIC DNA]</scope>
    <source>
        <strain evidence="10">ATCC 700032 / DSM 10660 / SES-3</strain>
    </source>
</reference>
<evidence type="ECO:0000256" key="8">
    <source>
        <dbReference type="SAM" id="Phobius"/>
    </source>
</evidence>
<evidence type="ECO:0000256" key="7">
    <source>
        <dbReference type="ARBA" id="ARBA00023136"/>
    </source>
</evidence>
<dbReference type="Pfam" id="PF01544">
    <property type="entry name" value="CorA"/>
    <property type="match status" value="1"/>
</dbReference>
<feature type="transmembrane region" description="Helical" evidence="8">
    <location>
        <begin position="198"/>
        <end position="220"/>
    </location>
</feature>
<evidence type="ECO:0000256" key="1">
    <source>
        <dbReference type="ARBA" id="ARBA00004651"/>
    </source>
</evidence>
<dbReference type="InterPro" id="IPR002523">
    <property type="entry name" value="MgTranspt_CorA/ZnTranspt_ZntB"/>
</dbReference>
<evidence type="ECO:0000313" key="9">
    <source>
        <dbReference type="EMBL" id="AFL68627.1"/>
    </source>
</evidence>
<dbReference type="GO" id="GO:0005886">
    <property type="term" value="C:plasma membrane"/>
    <property type="evidence" value="ECO:0007669"/>
    <property type="project" value="UniProtKB-SubCell"/>
</dbReference>
<keyword evidence="4" id="KW-1003">Cell membrane</keyword>
<keyword evidence="6 8" id="KW-1133">Transmembrane helix</keyword>
<comment type="similarity">
    <text evidence="2">Belongs to the CorA metal ion transporter (MIT) (TC 1.A.35) family.</text>
</comment>
<sequence>MNHLYELIDRFHLLDLKNPTHPSIFIEEAAYTMLILALPAKEKELRVDSDAFVFEGGQYYRFDKTTHTFVALESIQNVYEIVDAHTNETMKRVATIHASIDWMEEKLYDNTRFHFMQYWLNHKKDLARIHRLLLLGAEVMEDFIKHYHENEDFLVTHFSDIHEHLERTNRSTLLAIEKLNNLYTFYTSRNNERMNRTIYLLTILSGVFLPLNLIVGYFGINTQGLPFENLANGSFLVGGLMLLCMGLSIGIFLLFRRKF</sequence>
<evidence type="ECO:0000256" key="4">
    <source>
        <dbReference type="ARBA" id="ARBA00022475"/>
    </source>
</evidence>
<feature type="transmembrane region" description="Helical" evidence="8">
    <location>
        <begin position="235"/>
        <end position="255"/>
    </location>
</feature>
<dbReference type="RefSeq" id="WP_014769505.1">
    <property type="nucleotide sequence ID" value="NC_018002.1"/>
</dbReference>
<evidence type="ECO:0000256" key="5">
    <source>
        <dbReference type="ARBA" id="ARBA00022692"/>
    </source>
</evidence>
<gene>
    <name evidence="9" type="ordered locus">Sulba_1337</name>
</gene>
<comment type="subcellular location">
    <subcellularLocation>
        <location evidence="1">Cell membrane</location>
        <topology evidence="1">Multi-pass membrane protein</topology>
    </subcellularLocation>
</comment>
<keyword evidence="10" id="KW-1185">Reference proteome</keyword>
<protein>
    <submittedName>
        <fullName evidence="9">Mg2+/Co2+ transporter</fullName>
    </submittedName>
</protein>
<dbReference type="SUPFAM" id="SSF144083">
    <property type="entry name" value="Magnesium transport protein CorA, transmembrane region"/>
    <property type="match status" value="1"/>
</dbReference>
<dbReference type="OrthoDB" id="9803416at2"/>
<dbReference type="PATRIC" id="fig|760154.4.peg.1339"/>
<evidence type="ECO:0000256" key="2">
    <source>
        <dbReference type="ARBA" id="ARBA00009765"/>
    </source>
</evidence>
<proteinExistence type="inferred from homology"/>
<dbReference type="GO" id="GO:0015095">
    <property type="term" value="F:magnesium ion transmembrane transporter activity"/>
    <property type="evidence" value="ECO:0007669"/>
    <property type="project" value="TreeGrafter"/>
</dbReference>
<dbReference type="PANTHER" id="PTHR46494:SF1">
    <property type="entry name" value="CORA FAMILY METAL ION TRANSPORTER (EUROFUNG)"/>
    <property type="match status" value="1"/>
</dbReference>
<dbReference type="HOGENOM" id="CLU_089572_0_0_7"/>
<dbReference type="GO" id="GO:0015087">
    <property type="term" value="F:cobalt ion transmembrane transporter activity"/>
    <property type="evidence" value="ECO:0007669"/>
    <property type="project" value="TreeGrafter"/>
</dbReference>
<dbReference type="InterPro" id="IPR045863">
    <property type="entry name" value="CorA_TM1_TM2"/>
</dbReference>
<dbReference type="PANTHER" id="PTHR46494">
    <property type="entry name" value="CORA FAMILY METAL ION TRANSPORTER (EUROFUNG)"/>
    <property type="match status" value="1"/>
</dbReference>